<dbReference type="PANTHER" id="PTHR11122:SF13">
    <property type="entry name" value="GLUCOSE-6-PHOSPHATE 1-EPIMERASE"/>
    <property type="match status" value="1"/>
</dbReference>
<evidence type="ECO:0000256" key="6">
    <source>
        <dbReference type="PIRSR" id="PIRSR016020-1"/>
    </source>
</evidence>
<comment type="function">
    <text evidence="5">Catalyzes the interconversion between the alpha and beta anomers from at least three hexose 6-phosphate sugars (Glc6P, Gal6P, and Man6P).</text>
</comment>
<dbReference type="Pfam" id="PF01263">
    <property type="entry name" value="Aldose_epim"/>
    <property type="match status" value="1"/>
</dbReference>
<dbReference type="RefSeq" id="XP_024727856.1">
    <property type="nucleotide sequence ID" value="XM_024883986.1"/>
</dbReference>
<comment type="catalytic activity">
    <reaction evidence="1">
        <text>alpha-D-glucose 6-phosphate = beta-D-glucose 6-phosphate</text>
        <dbReference type="Rhea" id="RHEA:16249"/>
        <dbReference type="ChEBI" id="CHEBI:58225"/>
        <dbReference type="ChEBI" id="CHEBI:58247"/>
        <dbReference type="EC" id="5.1.3.15"/>
    </reaction>
</comment>
<dbReference type="STRING" id="1095630.A0A2J6SJJ9"/>
<dbReference type="GeneID" id="36592063"/>
<protein>
    <recommendedName>
        <fullName evidence="3 5">Glucose-6-phosphate 1-epimerase</fullName>
        <ecNumber evidence="3 5">5.1.3.15</ecNumber>
    </recommendedName>
</protein>
<dbReference type="Gene3D" id="2.70.98.10">
    <property type="match status" value="1"/>
</dbReference>
<dbReference type="InterPro" id="IPR014718">
    <property type="entry name" value="GH-type_carb-bd"/>
</dbReference>
<dbReference type="AlphaFoldDB" id="A0A2J6SJJ9"/>
<dbReference type="GO" id="GO:0030246">
    <property type="term" value="F:carbohydrate binding"/>
    <property type="evidence" value="ECO:0007669"/>
    <property type="project" value="UniProtKB-UniRule"/>
</dbReference>
<dbReference type="GO" id="GO:0005975">
    <property type="term" value="P:carbohydrate metabolic process"/>
    <property type="evidence" value="ECO:0007669"/>
    <property type="project" value="InterPro"/>
</dbReference>
<proteinExistence type="inferred from homology"/>
<dbReference type="InParanoid" id="A0A2J6SJJ9"/>
<dbReference type="InterPro" id="IPR008183">
    <property type="entry name" value="Aldose_1/G6P_1-epimerase"/>
</dbReference>
<dbReference type="InterPro" id="IPR025532">
    <property type="entry name" value="G6P_1-epimerase"/>
</dbReference>
<keyword evidence="9" id="KW-1185">Reference proteome</keyword>
<feature type="active site" evidence="6">
    <location>
        <position position="189"/>
    </location>
</feature>
<feature type="active site" evidence="6">
    <location>
        <position position="298"/>
    </location>
</feature>
<evidence type="ECO:0000313" key="8">
    <source>
        <dbReference type="EMBL" id="PMD50952.1"/>
    </source>
</evidence>
<dbReference type="EMBL" id="KZ613912">
    <property type="protein sequence ID" value="PMD50952.1"/>
    <property type="molecule type" value="Genomic_DNA"/>
</dbReference>
<evidence type="ECO:0000256" key="2">
    <source>
        <dbReference type="ARBA" id="ARBA00005866"/>
    </source>
</evidence>
<dbReference type="InterPro" id="IPR011013">
    <property type="entry name" value="Gal_mutarotase_sf_dom"/>
</dbReference>
<accession>A0A2J6SJJ9</accession>
<evidence type="ECO:0000313" key="9">
    <source>
        <dbReference type="Proteomes" id="UP000235371"/>
    </source>
</evidence>
<dbReference type="PANTHER" id="PTHR11122">
    <property type="entry name" value="APOSPORY-ASSOCIATED PROTEIN C-RELATED"/>
    <property type="match status" value="1"/>
</dbReference>
<reference evidence="8 9" key="1">
    <citation type="submission" date="2016-04" db="EMBL/GenBank/DDBJ databases">
        <title>A degradative enzymes factory behind the ericoid mycorrhizal symbiosis.</title>
        <authorList>
            <consortium name="DOE Joint Genome Institute"/>
            <person name="Martino E."/>
            <person name="Morin E."/>
            <person name="Grelet G."/>
            <person name="Kuo A."/>
            <person name="Kohler A."/>
            <person name="Daghino S."/>
            <person name="Barry K."/>
            <person name="Choi C."/>
            <person name="Cichocki N."/>
            <person name="Clum A."/>
            <person name="Copeland A."/>
            <person name="Hainaut M."/>
            <person name="Haridas S."/>
            <person name="Labutti K."/>
            <person name="Lindquist E."/>
            <person name="Lipzen A."/>
            <person name="Khouja H.-R."/>
            <person name="Murat C."/>
            <person name="Ohm R."/>
            <person name="Olson A."/>
            <person name="Spatafora J."/>
            <person name="Veneault-Fourrey C."/>
            <person name="Henrissat B."/>
            <person name="Grigoriev I."/>
            <person name="Martin F."/>
            <person name="Perotto S."/>
        </authorList>
    </citation>
    <scope>NUCLEOTIDE SEQUENCE [LARGE SCALE GENOMIC DNA]</scope>
    <source>
        <strain evidence="8 9">E</strain>
    </source>
</reference>
<evidence type="ECO:0000256" key="4">
    <source>
        <dbReference type="ARBA" id="ARBA00023235"/>
    </source>
</evidence>
<dbReference type="FunCoup" id="A0A2J6SJJ9">
    <property type="interactions" value="297"/>
</dbReference>
<feature type="binding site" evidence="7">
    <location>
        <position position="102"/>
    </location>
    <ligand>
        <name>substrate</name>
    </ligand>
</feature>
<dbReference type="CDD" id="cd09020">
    <property type="entry name" value="D-hex-6-P-epi_like"/>
    <property type="match status" value="1"/>
</dbReference>
<organism evidence="8 9">
    <name type="scientific">Hyaloscypha bicolor E</name>
    <dbReference type="NCBI Taxonomy" id="1095630"/>
    <lineage>
        <taxon>Eukaryota</taxon>
        <taxon>Fungi</taxon>
        <taxon>Dikarya</taxon>
        <taxon>Ascomycota</taxon>
        <taxon>Pezizomycotina</taxon>
        <taxon>Leotiomycetes</taxon>
        <taxon>Helotiales</taxon>
        <taxon>Hyaloscyphaceae</taxon>
        <taxon>Hyaloscypha</taxon>
        <taxon>Hyaloscypha bicolor</taxon>
    </lineage>
</organism>
<evidence type="ECO:0000256" key="1">
    <source>
        <dbReference type="ARBA" id="ARBA00001096"/>
    </source>
</evidence>
<name>A0A2J6SJJ9_9HELO</name>
<feature type="binding site" evidence="7">
    <location>
        <position position="107"/>
    </location>
    <ligand>
        <name>substrate</name>
    </ligand>
</feature>
<dbReference type="Proteomes" id="UP000235371">
    <property type="component" value="Unassembled WGS sequence"/>
</dbReference>
<sequence length="323" mass="34390">MVDRPKKPSALSATPGLAPQAQVTISHSNNRVSAVLPTGESIEVLLFGATIISWKDAKGGEKLWVSGKAKTDGTKAVRGGVPVVFPVFGTAPDHAATSKLPQHGFARTSRWEFLGKSTSESSSISGSGDDSVKLDFGLSPSNLSEGSRKAWPFEFGLIYSVTLGRGILSTSMVVRNEGDEAWEFQTLMHTYFRVADIAKVEITGLESSQYLDKLTTPIPSTATSPSASLKIAAQTDRVYSPAGGPEVPVVIKEGGKETFSIVRDNLNEIVVWNPWEAGAKATADFEPKDGYKEMVCVEAGAVKGWVKLEGGESWEGGQVVTAL</sequence>
<keyword evidence="4 5" id="KW-0413">Isomerase</keyword>
<evidence type="ECO:0000256" key="3">
    <source>
        <dbReference type="ARBA" id="ARBA00012083"/>
    </source>
</evidence>
<evidence type="ECO:0000256" key="5">
    <source>
        <dbReference type="PIRNR" id="PIRNR016020"/>
    </source>
</evidence>
<gene>
    <name evidence="8" type="ORF">K444DRAFT_636347</name>
</gene>
<dbReference type="SUPFAM" id="SSF74650">
    <property type="entry name" value="Galactose mutarotase-like"/>
    <property type="match status" value="1"/>
</dbReference>
<dbReference type="GO" id="GO:0005737">
    <property type="term" value="C:cytoplasm"/>
    <property type="evidence" value="ECO:0007669"/>
    <property type="project" value="TreeGrafter"/>
</dbReference>
<dbReference type="OrthoDB" id="1659429at2759"/>
<dbReference type="PIRSF" id="PIRSF016020">
    <property type="entry name" value="PHexose_mutarotase"/>
    <property type="match status" value="1"/>
</dbReference>
<evidence type="ECO:0000256" key="7">
    <source>
        <dbReference type="PIRSR" id="PIRSR016020-2"/>
    </source>
</evidence>
<dbReference type="GO" id="GO:0047938">
    <property type="term" value="F:glucose-6-phosphate 1-epimerase activity"/>
    <property type="evidence" value="ECO:0007669"/>
    <property type="project" value="UniProtKB-UniRule"/>
</dbReference>
<dbReference type="EC" id="5.1.3.15" evidence="3 5"/>
<feature type="binding site" evidence="7">
    <location>
        <position position="78"/>
    </location>
    <ligand>
        <name>substrate</name>
    </ligand>
</feature>
<comment type="similarity">
    <text evidence="2 5">Belongs to the glucose-6-phosphate 1-epimerase family.</text>
</comment>